<dbReference type="InterPro" id="IPR001002">
    <property type="entry name" value="Chitin-bd_1"/>
</dbReference>
<feature type="domain" description="LysM" evidence="3">
    <location>
        <begin position="119"/>
        <end position="167"/>
    </location>
</feature>
<keyword evidence="1" id="KW-0147">Chitin-binding</keyword>
<organism evidence="4 5">
    <name type="scientific">Staphylotrichum longicolle</name>
    <dbReference type="NCBI Taxonomy" id="669026"/>
    <lineage>
        <taxon>Eukaryota</taxon>
        <taxon>Fungi</taxon>
        <taxon>Dikarya</taxon>
        <taxon>Ascomycota</taxon>
        <taxon>Pezizomycotina</taxon>
        <taxon>Sordariomycetes</taxon>
        <taxon>Sordariomycetidae</taxon>
        <taxon>Sordariales</taxon>
        <taxon>Chaetomiaceae</taxon>
        <taxon>Staphylotrichum</taxon>
    </lineage>
</organism>
<accession>A0AAD4F593</accession>
<dbReference type="SUPFAM" id="SSF54106">
    <property type="entry name" value="LysM domain"/>
    <property type="match status" value="2"/>
</dbReference>
<evidence type="ECO:0000313" key="4">
    <source>
        <dbReference type="EMBL" id="KAG7292895.1"/>
    </source>
</evidence>
<dbReference type="CDD" id="cd00035">
    <property type="entry name" value="ChtBD1"/>
    <property type="match status" value="1"/>
</dbReference>
<dbReference type="EMBL" id="JAHCVI010000001">
    <property type="protein sequence ID" value="KAG7292895.1"/>
    <property type="molecule type" value="Genomic_DNA"/>
</dbReference>
<dbReference type="Gene3D" id="3.10.350.10">
    <property type="entry name" value="LysM domain"/>
    <property type="match status" value="2"/>
</dbReference>
<dbReference type="Proteomes" id="UP001197093">
    <property type="component" value="Unassembled WGS sequence"/>
</dbReference>
<dbReference type="InterPro" id="IPR017853">
    <property type="entry name" value="GH"/>
</dbReference>
<dbReference type="GO" id="GO:0008061">
    <property type="term" value="F:chitin binding"/>
    <property type="evidence" value="ECO:0007669"/>
    <property type="project" value="UniProtKB-KW"/>
</dbReference>
<dbReference type="SUPFAM" id="SSF57016">
    <property type="entry name" value="Plant lectins/antimicrobial peptides"/>
    <property type="match status" value="1"/>
</dbReference>
<dbReference type="Gene3D" id="3.30.60.10">
    <property type="entry name" value="Endochitinase-like"/>
    <property type="match status" value="1"/>
</dbReference>
<protein>
    <recommendedName>
        <fullName evidence="3">LysM domain-containing protein</fullName>
    </recommendedName>
</protein>
<evidence type="ECO:0000313" key="5">
    <source>
        <dbReference type="Proteomes" id="UP001197093"/>
    </source>
</evidence>
<dbReference type="InterPro" id="IPR018392">
    <property type="entry name" value="LysM"/>
</dbReference>
<dbReference type="SMART" id="SM00257">
    <property type="entry name" value="LysM"/>
    <property type="match status" value="2"/>
</dbReference>
<dbReference type="Pfam" id="PF00187">
    <property type="entry name" value="Chitin_bind_1"/>
    <property type="match status" value="1"/>
</dbReference>
<gene>
    <name evidence="4" type="ORF">NEMBOFW57_002940</name>
</gene>
<dbReference type="Gene3D" id="3.20.20.80">
    <property type="entry name" value="Glycosidases"/>
    <property type="match status" value="2"/>
</dbReference>
<dbReference type="PROSITE" id="PS51782">
    <property type="entry name" value="LYSM"/>
    <property type="match status" value="2"/>
</dbReference>
<sequence>MDASVPSWQTMAYLAPAPVHGVLNSSSTTNATHDKLTTRWSPANQAVRGRDTPCTTIQVAAGDSCASLAAECGITGAQFTTYNPSSTLCSSLTPGQHVCCSAGTLPDFSPKPDAEGYCYAYLVRAGDSCSSIAAAHSINQDQVAQFNKNTWGWNGCATLFADSYICLSSGYPPMPAPIPNAICGPAVSGTPQAPPGTNLSTLNQCPLNACCDIWGMCGTTAEFCTPSQSSTGAPGTAAPGTNGCISNCGTSLLLSNPPGERYKIAYFEAFDWKRPCLKMSVTSIDTSVYTHIHLAFVTLNPDFSPAGSPSGSDGFFLLLDELHDKIPAGKTISITAPASFWYLQYFLIQALTLVVDYLVYMTYDLHGQWDYKNKWAALGCVSYDQGLGNCLRSHVNLTETINALPPLHSRTPPRPSISSPPSILLAAASASRPAVTRRYTDLGTNGQTDVCTAVEEQLHDLGVPELLGHLRGPSTGEVDGRRRLLPGLASIVKIQDVVCGVDIGAVREKQPHQRCIAESSCADKGRGEILSCERGSSVEREVDTAGAIVGVIPCGDDNGLGSV</sequence>
<dbReference type="PANTHER" id="PTHR47700">
    <property type="entry name" value="V CHITINASE, PUTATIVE (AFU_ORTHOLOGUE AFUA_6G13720)-RELATED"/>
    <property type="match status" value="1"/>
</dbReference>
<evidence type="ECO:0000259" key="3">
    <source>
        <dbReference type="PROSITE" id="PS51782"/>
    </source>
</evidence>
<dbReference type="CDD" id="cd00118">
    <property type="entry name" value="LysM"/>
    <property type="match status" value="2"/>
</dbReference>
<dbReference type="InterPro" id="IPR036779">
    <property type="entry name" value="LysM_dom_sf"/>
</dbReference>
<comment type="caution">
    <text evidence="4">The sequence shown here is derived from an EMBL/GenBank/DDBJ whole genome shotgun (WGS) entry which is preliminary data.</text>
</comment>
<dbReference type="InterPro" id="IPR053214">
    <property type="entry name" value="LysM12-like"/>
</dbReference>
<dbReference type="AlphaFoldDB" id="A0AAD4F593"/>
<evidence type="ECO:0000256" key="1">
    <source>
        <dbReference type="ARBA" id="ARBA00022669"/>
    </source>
</evidence>
<name>A0AAD4F593_9PEZI</name>
<dbReference type="Pfam" id="PF01476">
    <property type="entry name" value="LysM"/>
    <property type="match status" value="2"/>
</dbReference>
<dbReference type="PANTHER" id="PTHR47700:SF2">
    <property type="entry name" value="CHITINASE"/>
    <property type="match status" value="1"/>
</dbReference>
<keyword evidence="5" id="KW-1185">Reference proteome</keyword>
<reference evidence="4" key="1">
    <citation type="submission" date="2023-02" db="EMBL/GenBank/DDBJ databases">
        <authorList>
            <person name="Palmer J.M."/>
        </authorList>
    </citation>
    <scope>NUCLEOTIDE SEQUENCE</scope>
    <source>
        <strain evidence="4">FW57</strain>
    </source>
</reference>
<feature type="domain" description="LysM" evidence="3">
    <location>
        <begin position="55"/>
        <end position="100"/>
    </location>
</feature>
<dbReference type="SUPFAM" id="SSF51445">
    <property type="entry name" value="(Trans)glycosidases"/>
    <property type="match status" value="1"/>
</dbReference>
<proteinExistence type="predicted"/>
<dbReference type="InterPro" id="IPR036861">
    <property type="entry name" value="Endochitinase-like_sf"/>
</dbReference>
<evidence type="ECO:0000256" key="2">
    <source>
        <dbReference type="ARBA" id="ARBA00023026"/>
    </source>
</evidence>
<keyword evidence="2" id="KW-0843">Virulence</keyword>